<accession>A0A6J8C6T0</accession>
<reference evidence="1 2" key="1">
    <citation type="submission" date="2020-06" db="EMBL/GenBank/DDBJ databases">
        <authorList>
            <person name="Li R."/>
            <person name="Bekaert M."/>
        </authorList>
    </citation>
    <scope>NUCLEOTIDE SEQUENCE [LARGE SCALE GENOMIC DNA]</scope>
    <source>
        <strain evidence="2">wild</strain>
    </source>
</reference>
<evidence type="ECO:0000313" key="2">
    <source>
        <dbReference type="Proteomes" id="UP000507470"/>
    </source>
</evidence>
<dbReference type="Proteomes" id="UP000507470">
    <property type="component" value="Unassembled WGS sequence"/>
</dbReference>
<name>A0A6J8C6T0_MYTCO</name>
<dbReference type="OrthoDB" id="5982978at2759"/>
<organism evidence="1 2">
    <name type="scientific">Mytilus coruscus</name>
    <name type="common">Sea mussel</name>
    <dbReference type="NCBI Taxonomy" id="42192"/>
    <lineage>
        <taxon>Eukaryota</taxon>
        <taxon>Metazoa</taxon>
        <taxon>Spiralia</taxon>
        <taxon>Lophotrochozoa</taxon>
        <taxon>Mollusca</taxon>
        <taxon>Bivalvia</taxon>
        <taxon>Autobranchia</taxon>
        <taxon>Pteriomorphia</taxon>
        <taxon>Mytilida</taxon>
        <taxon>Mytiloidea</taxon>
        <taxon>Mytilidae</taxon>
        <taxon>Mytilinae</taxon>
        <taxon>Mytilus</taxon>
    </lineage>
</organism>
<dbReference type="EMBL" id="CACVKT020004667">
    <property type="protein sequence ID" value="CAC5391176.1"/>
    <property type="molecule type" value="Genomic_DNA"/>
</dbReference>
<keyword evidence="2" id="KW-1185">Reference proteome</keyword>
<evidence type="ECO:0000313" key="1">
    <source>
        <dbReference type="EMBL" id="CAC5391176.1"/>
    </source>
</evidence>
<proteinExistence type="predicted"/>
<gene>
    <name evidence="1" type="ORF">MCOR_26201</name>
</gene>
<sequence>MRPLKRLQDAIMCSRLMNIFPSAMKDRISILTDIMNQNAEKGKYTREEVSMAVEKMETVLPMYGDSPMAISDDYVKADILSYINCKDHRNIAFRNLFSPITECCSGKLDWRDSETYYTDVLQQKYFMSTRETVLETDVLYSIDRNIFRNGSTFEVIAYSYNDLHFGKEWMTNEDSRVLDRRRLSEAWFKKTFDRMETRPWRATGHLFEQSPDCSEAFVIDGHMKGTRLICDNDIGDVYCEELGNINVGCMKTLLKGFYFCVDHQATHVRISTDSSNKTDPKDNLEGLECKTDKSKQAASKHRSAGICCAVYYCGIVVGITELFGSESLSQHATKHMTYGSLNLIHLTICDIYNEDNMVKNAKRAKFRNGSTFEVIAYSYNDLHFGKEWMTNEDSRVLDRRRLSEAWFKKTFDRMETRPWRATGHLFEQSPDCSEAFAIDGHMKGTRLICDNDIMMFIVKNLDSSNKTDPKDNLEGLECKTDKSKQAASKHRSAGICCAVYYCGIVVEITELFGSESLSQVHVFLTWLWQTILLFPMLLAYDDACHLKRFVNRRQNTISGKFLATLIMMVDKIHF</sequence>
<protein>
    <submittedName>
        <fullName evidence="1">Uncharacterized protein</fullName>
    </submittedName>
</protein>
<dbReference type="AlphaFoldDB" id="A0A6J8C6T0"/>